<dbReference type="OrthoDB" id="3541690at2"/>
<organism evidence="3 4">
    <name type="scientific">Aeromicrobium ginsengisoli</name>
    <dbReference type="NCBI Taxonomy" id="363867"/>
    <lineage>
        <taxon>Bacteria</taxon>
        <taxon>Bacillati</taxon>
        <taxon>Actinomycetota</taxon>
        <taxon>Actinomycetes</taxon>
        <taxon>Propionibacteriales</taxon>
        <taxon>Nocardioidaceae</taxon>
        <taxon>Aeromicrobium</taxon>
    </lineage>
</organism>
<evidence type="ECO:0000313" key="4">
    <source>
        <dbReference type="Proteomes" id="UP000380867"/>
    </source>
</evidence>
<name>A0A5M4FDT7_9ACTN</name>
<reference evidence="3" key="1">
    <citation type="submission" date="2019-09" db="EMBL/GenBank/DDBJ databases">
        <authorList>
            <person name="Li J."/>
        </authorList>
    </citation>
    <scope>NUCLEOTIDE SEQUENCE [LARGE SCALE GENOMIC DNA]</scope>
    <source>
        <strain evidence="3">JCM 14732</strain>
    </source>
</reference>
<dbReference type="RefSeq" id="WP_149688860.1">
    <property type="nucleotide sequence ID" value="NZ_SDPQ02000002.1"/>
</dbReference>
<proteinExistence type="predicted"/>
<dbReference type="AlphaFoldDB" id="A0A5M4FDT7"/>
<evidence type="ECO:0000313" key="3">
    <source>
        <dbReference type="EMBL" id="KAA1397409.1"/>
    </source>
</evidence>
<accession>A0A5M4FDT7</accession>
<protein>
    <submittedName>
        <fullName evidence="3">Uncharacterized protein</fullName>
    </submittedName>
</protein>
<feature type="coiled-coil region" evidence="1">
    <location>
        <begin position="52"/>
        <end position="79"/>
    </location>
</feature>
<gene>
    <name evidence="3" type="ORF">ESP70_008465</name>
</gene>
<evidence type="ECO:0000256" key="2">
    <source>
        <dbReference type="SAM" id="MobiDB-lite"/>
    </source>
</evidence>
<dbReference type="EMBL" id="SDPQ02000002">
    <property type="protein sequence ID" value="KAA1397409.1"/>
    <property type="molecule type" value="Genomic_DNA"/>
</dbReference>
<dbReference type="SUPFAM" id="SSF57997">
    <property type="entry name" value="Tropomyosin"/>
    <property type="match status" value="1"/>
</dbReference>
<comment type="caution">
    <text evidence="3">The sequence shown here is derived from an EMBL/GenBank/DDBJ whole genome shotgun (WGS) entry which is preliminary data.</text>
</comment>
<feature type="region of interest" description="Disordered" evidence="2">
    <location>
        <begin position="235"/>
        <end position="276"/>
    </location>
</feature>
<dbReference type="Proteomes" id="UP000380867">
    <property type="component" value="Unassembled WGS sequence"/>
</dbReference>
<keyword evidence="1" id="KW-0175">Coiled coil</keyword>
<keyword evidence="4" id="KW-1185">Reference proteome</keyword>
<sequence length="276" mass="30220">MADLRSIAQELYARPLSEFIAARKDAADDAGDKELAQAVKALRKPSAAAWAVNALARERADLLEEVVELGEQLRDAQADADGSRTRLLDRARRDLTRQALDEAAELVRASGGTLSAQAAAGVEETLRAAMTDPDAANAVQDGLLVATFAANPFEPVDLTDVVAIPPEGARPRTKKVKQGPTQLERKRLEVAEAKADKARRKAKAAADELESLVEDRDALQEELLELRKRAKAIEREVSETEQALDKADKAADRAEQAEREWQRELEDAEADLDRLR</sequence>
<evidence type="ECO:0000256" key="1">
    <source>
        <dbReference type="SAM" id="Coils"/>
    </source>
</evidence>